<dbReference type="OrthoDB" id="603754at2759"/>
<evidence type="ECO:0000313" key="1">
    <source>
        <dbReference type="EMBL" id="KDP43835.1"/>
    </source>
</evidence>
<proteinExistence type="predicted"/>
<dbReference type="AlphaFoldDB" id="A0A067LGZ4"/>
<reference evidence="1 2" key="1">
    <citation type="journal article" date="2014" name="PLoS ONE">
        <title>Global Analysis of Gene Expression Profiles in Physic Nut (Jatropha curcas L.) Seedlings Exposed to Salt Stress.</title>
        <authorList>
            <person name="Zhang L."/>
            <person name="Zhang C."/>
            <person name="Wu P."/>
            <person name="Chen Y."/>
            <person name="Li M."/>
            <person name="Jiang H."/>
            <person name="Wu G."/>
        </authorList>
    </citation>
    <scope>NUCLEOTIDE SEQUENCE [LARGE SCALE GENOMIC DNA]</scope>
    <source>
        <strain evidence="2">cv. GZQX0401</strain>
        <tissue evidence="1">Young leaves</tissue>
    </source>
</reference>
<dbReference type="Proteomes" id="UP000027138">
    <property type="component" value="Unassembled WGS sequence"/>
</dbReference>
<keyword evidence="2" id="KW-1185">Reference proteome</keyword>
<sequence>MSNKEVQEFFHSLSRKELQSLCKKYGLPARKSSSEMAESLFSSFQKKDLSLAPLGKSLGGIQEVLLPPSSLTDFHNEVPLNATGNVIKDFLLIDSIRPRSFSSEDGKKGNKSIKCNELESCVELRTYAKEGFGGSVNYFQGASQSQFVSQCAGIGFFHKEPSASLIHRVEETHQFLGGGINIGVSPKENASPAINTCTKAPSSFEFYVSSEEGIKLCVDLDSSPLDWIKKYQNQVSLCNNVGNAKSRSLHQELGCIGESDKQMKRSFPQIMDPNEIKDGHVGTEPSPSFVMEQDSLGIDHLDGGNKSLTLSPKRSCTAVLVEVSDCLGEDRGPISSIPSSNMQNQKISNTESYTKNGYSATTLDSDISDIPTENTACNFAINSISNGSIDLIAIEHQNSKYGDKVCEYSTLQNSSNLENNCMAFPGCLASCSTEIQLSEAGNYHKDASCSPNRNCEFFDMEDSKHNVGTEQAALAAPCENGHCGNHLPTCSEELEWSNTANGVESSLCSQVDNSVEKTCLTSDNLESNREFYKKRPLMDIEDPKSCNKRDLKILRSMKHSAAEVLPRRSMRLVSK</sequence>
<protein>
    <submittedName>
        <fullName evidence="1">Uncharacterized protein</fullName>
    </submittedName>
</protein>
<dbReference type="EMBL" id="KK914257">
    <property type="protein sequence ID" value="KDP43835.1"/>
    <property type="molecule type" value="Genomic_DNA"/>
</dbReference>
<gene>
    <name evidence="1" type="ORF">JCGZ_20845</name>
</gene>
<dbReference type="PANTHER" id="PTHR36376:SF1">
    <property type="entry name" value="OS09G0514700 PROTEIN"/>
    <property type="match status" value="1"/>
</dbReference>
<evidence type="ECO:0000313" key="2">
    <source>
        <dbReference type="Proteomes" id="UP000027138"/>
    </source>
</evidence>
<dbReference type="PANTHER" id="PTHR36376">
    <property type="entry name" value="OS09G0514700 PROTEIN"/>
    <property type="match status" value="1"/>
</dbReference>
<organism evidence="1 2">
    <name type="scientific">Jatropha curcas</name>
    <name type="common">Barbados nut</name>
    <dbReference type="NCBI Taxonomy" id="180498"/>
    <lineage>
        <taxon>Eukaryota</taxon>
        <taxon>Viridiplantae</taxon>
        <taxon>Streptophyta</taxon>
        <taxon>Embryophyta</taxon>
        <taxon>Tracheophyta</taxon>
        <taxon>Spermatophyta</taxon>
        <taxon>Magnoliopsida</taxon>
        <taxon>eudicotyledons</taxon>
        <taxon>Gunneridae</taxon>
        <taxon>Pentapetalae</taxon>
        <taxon>rosids</taxon>
        <taxon>fabids</taxon>
        <taxon>Malpighiales</taxon>
        <taxon>Euphorbiaceae</taxon>
        <taxon>Crotonoideae</taxon>
        <taxon>Jatropheae</taxon>
        <taxon>Jatropha</taxon>
    </lineage>
</organism>
<accession>A0A067LGZ4</accession>
<name>A0A067LGZ4_JATCU</name>